<dbReference type="EMBL" id="KZ613527">
    <property type="protein sequence ID" value="PMD13817.1"/>
    <property type="molecule type" value="Genomic_DNA"/>
</dbReference>
<evidence type="ECO:0000259" key="11">
    <source>
        <dbReference type="PROSITE" id="PS50157"/>
    </source>
</evidence>
<dbReference type="SUPFAM" id="SSF57701">
    <property type="entry name" value="Zn2/Cys6 DNA-binding domain"/>
    <property type="match status" value="1"/>
</dbReference>
<evidence type="ECO:0000256" key="1">
    <source>
        <dbReference type="ARBA" id="ARBA00022723"/>
    </source>
</evidence>
<evidence type="ECO:0000256" key="7">
    <source>
        <dbReference type="PROSITE-ProRule" id="PRU00042"/>
    </source>
</evidence>
<keyword evidence="2 7" id="KW-0863">Zinc-finger</keyword>
<dbReference type="Gene3D" id="4.10.240.10">
    <property type="entry name" value="Zn(2)-C6 fungal-type DNA-binding domain"/>
    <property type="match status" value="1"/>
</dbReference>
<dbReference type="PROSITE" id="PS50048">
    <property type="entry name" value="ZN2_CY6_FUNGAL_2"/>
    <property type="match status" value="1"/>
</dbReference>
<dbReference type="InterPro" id="IPR013087">
    <property type="entry name" value="Znf_C2H2_type"/>
</dbReference>
<evidence type="ECO:0000313" key="13">
    <source>
        <dbReference type="Proteomes" id="UP000235672"/>
    </source>
</evidence>
<dbReference type="Pfam" id="PF04082">
    <property type="entry name" value="Fungal_trans"/>
    <property type="match status" value="1"/>
</dbReference>
<keyword evidence="6" id="KW-0539">Nucleus</keyword>
<dbReference type="STRING" id="1745343.A0A2J6PIG5"/>
<evidence type="ECO:0000256" key="4">
    <source>
        <dbReference type="ARBA" id="ARBA00023015"/>
    </source>
</evidence>
<keyword evidence="5" id="KW-0804">Transcription</keyword>
<dbReference type="PROSITE" id="PS50157">
    <property type="entry name" value="ZINC_FINGER_C2H2_2"/>
    <property type="match status" value="2"/>
</dbReference>
<dbReference type="PANTHER" id="PTHR47660">
    <property type="entry name" value="TRANSCRIPTION FACTOR WITH C2H2 AND ZN(2)-CYS(6) DNA BINDING DOMAIN (EUROFUNG)-RELATED-RELATED"/>
    <property type="match status" value="1"/>
</dbReference>
<feature type="domain" description="C2H2-type" evidence="11">
    <location>
        <begin position="30"/>
        <end position="57"/>
    </location>
</feature>
<evidence type="ECO:0000256" key="8">
    <source>
        <dbReference type="SAM" id="MobiDB-lite"/>
    </source>
</evidence>
<keyword evidence="3" id="KW-0862">Zinc</keyword>
<evidence type="ECO:0000256" key="9">
    <source>
        <dbReference type="SAM" id="Phobius"/>
    </source>
</evidence>
<evidence type="ECO:0000313" key="12">
    <source>
        <dbReference type="EMBL" id="PMD13817.1"/>
    </source>
</evidence>
<dbReference type="InterPro" id="IPR036864">
    <property type="entry name" value="Zn2-C6_fun-type_DNA-bd_sf"/>
</dbReference>
<dbReference type="PANTHER" id="PTHR47660:SF2">
    <property type="entry name" value="TRANSCRIPTION FACTOR WITH C2H2 AND ZN(2)-CYS(6) DNA BINDING DOMAIN (EUROFUNG)"/>
    <property type="match status" value="1"/>
</dbReference>
<feature type="transmembrane region" description="Helical" evidence="9">
    <location>
        <begin position="785"/>
        <end position="805"/>
    </location>
</feature>
<dbReference type="PROSITE" id="PS00463">
    <property type="entry name" value="ZN2_CY6_FUNGAL_1"/>
    <property type="match status" value="1"/>
</dbReference>
<proteinExistence type="predicted"/>
<dbReference type="SUPFAM" id="SSF57667">
    <property type="entry name" value="beta-beta-alpha zinc fingers"/>
    <property type="match status" value="1"/>
</dbReference>
<keyword evidence="1" id="KW-0479">Metal-binding</keyword>
<sequence length="918" mass="103230">MAGILVHYETAQEELQSPSGPNEPEKSSSYVCNICNQSYTRVDHLSRHYRSHTREKPFSCSKCGKTFGRTDLLKRHAESHNNGRRDTQRQQLSQTQRVAQACLACASAKLRCGNDKPCRRCQQKGIPCVPPVSHGKGGNGHRKPRLSLQQVDATQPQNMQPDMLGNLNIDMMTGRNDGSQYQDCQQHHFSMVPESTDGSFLTPGSLTESIDDPAQCSVAMLNEDPNLDIDDSSLAEFLQDIMTRGSPNYSKEDTAMDLIPQDSSWDVLNFGIDSSLDFNDMDLGWITSHNQTSIFNYNILPDYGDLQLDHGQQSPDVQPSINLGAEAFRKSLWNWLPGQREHAFMEISNLSLSHKDMEGFEDRASPDIIDHQLEQSSRDDILAMLLSTNSQQNGVSRVITSFPSTQLLNSLMHFFLRSEATKTDSFIHLPTFRPRTQRPEFNGIIIAAGAILSSVPTVRKLGFAIQETVRLAIPATVEKDNSRSRELQMMQAFALELQIGLWSGNKRKMEIAEAHAQPLITMLRRSGHFRRSRTLPAAPEASDDNKTLERKWRAWVEFESGKRLAFHALIHDAQASISLLIRPLISYTEVSLELPCHPSLWRAKTAHSWRTAYLNNPSHSTRLPSLMNCVHDPQPLQKLQSIIDVPFSSSIILHAVWSLIAEYRSLEFVLKLQTQERNWNGGLISSSWHQELSQLLDHFSITVNECAGGIRLEQTMIKELFMMNLHVSFEELQLFAGKEGSEEAQRVYPLLKTWFENRKSRQAVWHAGQVIKAALAFPSNHLRDFYAVALYHASLAVWVYGMVSLGSSRSRIRKHENIDITGDAENEVIFLDGEDTPEAKRFIALSRGIPAIHELPAQSQGRQEEVGYARLDNPKAVMEVVIGILTRTCTAGNSGLAPLIENLAQLVRDLGNAARIIR</sequence>
<dbReference type="GO" id="GO:0008270">
    <property type="term" value="F:zinc ion binding"/>
    <property type="evidence" value="ECO:0007669"/>
    <property type="project" value="UniProtKB-KW"/>
</dbReference>
<dbReference type="Proteomes" id="UP000235672">
    <property type="component" value="Unassembled WGS sequence"/>
</dbReference>
<organism evidence="12 13">
    <name type="scientific">Hyaloscypha hepaticicola</name>
    <dbReference type="NCBI Taxonomy" id="2082293"/>
    <lineage>
        <taxon>Eukaryota</taxon>
        <taxon>Fungi</taxon>
        <taxon>Dikarya</taxon>
        <taxon>Ascomycota</taxon>
        <taxon>Pezizomycotina</taxon>
        <taxon>Leotiomycetes</taxon>
        <taxon>Helotiales</taxon>
        <taxon>Hyaloscyphaceae</taxon>
        <taxon>Hyaloscypha</taxon>
    </lineage>
</organism>
<keyword evidence="9" id="KW-1133">Transmembrane helix</keyword>
<feature type="domain" description="C2H2-type" evidence="11">
    <location>
        <begin position="58"/>
        <end position="85"/>
    </location>
</feature>
<keyword evidence="9" id="KW-0812">Transmembrane</keyword>
<dbReference type="InterPro" id="IPR036236">
    <property type="entry name" value="Znf_C2H2_sf"/>
</dbReference>
<dbReference type="Pfam" id="PF00172">
    <property type="entry name" value="Zn_clus"/>
    <property type="match status" value="1"/>
</dbReference>
<dbReference type="Pfam" id="PF00096">
    <property type="entry name" value="zf-C2H2"/>
    <property type="match status" value="2"/>
</dbReference>
<dbReference type="SMART" id="SM00066">
    <property type="entry name" value="GAL4"/>
    <property type="match status" value="1"/>
</dbReference>
<evidence type="ECO:0000256" key="6">
    <source>
        <dbReference type="ARBA" id="ARBA00023242"/>
    </source>
</evidence>
<dbReference type="GO" id="GO:0006351">
    <property type="term" value="P:DNA-templated transcription"/>
    <property type="evidence" value="ECO:0007669"/>
    <property type="project" value="InterPro"/>
</dbReference>
<protein>
    <submittedName>
        <fullName evidence="12">Uncharacterized protein</fullName>
    </submittedName>
</protein>
<dbReference type="PROSITE" id="PS00028">
    <property type="entry name" value="ZINC_FINGER_C2H2_1"/>
    <property type="match status" value="2"/>
</dbReference>
<evidence type="ECO:0000256" key="5">
    <source>
        <dbReference type="ARBA" id="ARBA00023163"/>
    </source>
</evidence>
<gene>
    <name evidence="12" type="ORF">NA56DRAFT_637250</name>
</gene>
<keyword evidence="4" id="KW-0805">Transcription regulation</keyword>
<feature type="domain" description="Zn(2)-C6 fungal-type" evidence="10">
    <location>
        <begin position="101"/>
        <end position="129"/>
    </location>
</feature>
<dbReference type="SMART" id="SM00355">
    <property type="entry name" value="ZnF_C2H2"/>
    <property type="match status" value="2"/>
</dbReference>
<dbReference type="AlphaFoldDB" id="A0A2J6PIG5"/>
<dbReference type="OrthoDB" id="40579at2759"/>
<feature type="region of interest" description="Disordered" evidence="8">
    <location>
        <begin position="9"/>
        <end position="28"/>
    </location>
</feature>
<keyword evidence="9" id="KW-0472">Membrane</keyword>
<dbReference type="InterPro" id="IPR001138">
    <property type="entry name" value="Zn2Cys6_DnaBD"/>
</dbReference>
<keyword evidence="13" id="KW-1185">Reference proteome</keyword>
<name>A0A2J6PIG5_9HELO</name>
<dbReference type="Gene3D" id="3.30.160.60">
    <property type="entry name" value="Classic Zinc Finger"/>
    <property type="match status" value="2"/>
</dbReference>
<reference evidence="12 13" key="1">
    <citation type="submission" date="2016-05" db="EMBL/GenBank/DDBJ databases">
        <title>A degradative enzymes factory behind the ericoid mycorrhizal symbiosis.</title>
        <authorList>
            <consortium name="DOE Joint Genome Institute"/>
            <person name="Martino E."/>
            <person name="Morin E."/>
            <person name="Grelet G."/>
            <person name="Kuo A."/>
            <person name="Kohler A."/>
            <person name="Daghino S."/>
            <person name="Barry K."/>
            <person name="Choi C."/>
            <person name="Cichocki N."/>
            <person name="Clum A."/>
            <person name="Copeland A."/>
            <person name="Hainaut M."/>
            <person name="Haridas S."/>
            <person name="Labutti K."/>
            <person name="Lindquist E."/>
            <person name="Lipzen A."/>
            <person name="Khouja H.-R."/>
            <person name="Murat C."/>
            <person name="Ohm R."/>
            <person name="Olson A."/>
            <person name="Spatafora J."/>
            <person name="Veneault-Fourrey C."/>
            <person name="Henrissat B."/>
            <person name="Grigoriev I."/>
            <person name="Martin F."/>
            <person name="Perotto S."/>
        </authorList>
    </citation>
    <scope>NUCLEOTIDE SEQUENCE [LARGE SCALE GENOMIC DNA]</scope>
    <source>
        <strain evidence="12 13">UAMH 7357</strain>
    </source>
</reference>
<dbReference type="GO" id="GO:0003677">
    <property type="term" value="F:DNA binding"/>
    <property type="evidence" value="ECO:0007669"/>
    <property type="project" value="InterPro"/>
</dbReference>
<dbReference type="GO" id="GO:0000981">
    <property type="term" value="F:DNA-binding transcription factor activity, RNA polymerase II-specific"/>
    <property type="evidence" value="ECO:0007669"/>
    <property type="project" value="InterPro"/>
</dbReference>
<accession>A0A2J6PIG5</accession>
<dbReference type="CDD" id="cd00067">
    <property type="entry name" value="GAL4"/>
    <property type="match status" value="1"/>
</dbReference>
<dbReference type="InterPro" id="IPR007219">
    <property type="entry name" value="XnlR_reg_dom"/>
</dbReference>
<evidence type="ECO:0000256" key="2">
    <source>
        <dbReference type="ARBA" id="ARBA00022771"/>
    </source>
</evidence>
<dbReference type="FunFam" id="3.30.160.60:FF:002343">
    <property type="entry name" value="Zinc finger protein 33A"/>
    <property type="match status" value="1"/>
</dbReference>
<evidence type="ECO:0000256" key="3">
    <source>
        <dbReference type="ARBA" id="ARBA00022833"/>
    </source>
</evidence>
<evidence type="ECO:0000259" key="10">
    <source>
        <dbReference type="PROSITE" id="PS50048"/>
    </source>
</evidence>